<name>A0A484G0H3_COLOR</name>
<proteinExistence type="predicted"/>
<keyword evidence="2" id="KW-1185">Reference proteome</keyword>
<reference evidence="2" key="2">
    <citation type="journal article" date="2019" name="Mol. Plant Microbe Interact.">
        <title>Genome sequence resources for four phytopathogenic fungi from the Colletotrichum orbiculare species complex.</title>
        <authorList>
            <person name="Gan P."/>
            <person name="Tsushima A."/>
            <person name="Narusaka M."/>
            <person name="Narusaka Y."/>
            <person name="Takano Y."/>
            <person name="Kubo Y."/>
            <person name="Shirasu K."/>
        </authorList>
    </citation>
    <scope>GENOME REANNOTATION</scope>
    <source>
        <strain evidence="2">104-T / ATCC 96160 / CBS 514.97 / LARS 414 / MAFF 240422</strain>
    </source>
</reference>
<evidence type="ECO:0000313" key="2">
    <source>
        <dbReference type="Proteomes" id="UP000014480"/>
    </source>
</evidence>
<organism evidence="1 2">
    <name type="scientific">Colletotrichum orbiculare (strain 104-T / ATCC 96160 / CBS 514.97 / LARS 414 / MAFF 240422)</name>
    <name type="common">Cucumber anthracnose fungus</name>
    <name type="synonym">Colletotrichum lagenarium</name>
    <dbReference type="NCBI Taxonomy" id="1213857"/>
    <lineage>
        <taxon>Eukaryota</taxon>
        <taxon>Fungi</taxon>
        <taxon>Dikarya</taxon>
        <taxon>Ascomycota</taxon>
        <taxon>Pezizomycotina</taxon>
        <taxon>Sordariomycetes</taxon>
        <taxon>Hypocreomycetidae</taxon>
        <taxon>Glomerellales</taxon>
        <taxon>Glomerellaceae</taxon>
        <taxon>Colletotrichum</taxon>
        <taxon>Colletotrichum orbiculare species complex</taxon>
    </lineage>
</organism>
<sequence>MKVLCCTPFPTDEEGAEIVRMLPGTVGGRAPQPTESQHLLVGSKVSSAWPPPDPRARWRTPITGRWCQEPVMVLVLEMGVRMGQKLPEAAMPRPTRWNESQALESKAEQREEVILLLYLIALLHPSFFSSLLRLLPLTLFAALSVNLRYLTWPIRSSPVPTSPAHAIVTASVDLTNLSTLASTFVAPYTFRQ</sequence>
<protein>
    <submittedName>
        <fullName evidence="1">Uncharacterized protein</fullName>
    </submittedName>
</protein>
<reference evidence="2" key="1">
    <citation type="journal article" date="2013" name="New Phytol.">
        <title>Comparative genomic and transcriptomic analyses reveal the hemibiotrophic stage shift of Colletotrichum fungi.</title>
        <authorList>
            <person name="Gan P."/>
            <person name="Ikeda K."/>
            <person name="Irieda H."/>
            <person name="Narusaka M."/>
            <person name="O'Connell R.J."/>
            <person name="Narusaka Y."/>
            <person name="Takano Y."/>
            <person name="Kubo Y."/>
            <person name="Shirasu K."/>
        </authorList>
    </citation>
    <scope>NUCLEOTIDE SEQUENCE [LARGE SCALE GENOMIC DNA]</scope>
    <source>
        <strain evidence="2">104-T / ATCC 96160 / CBS 514.97 / LARS 414 / MAFF 240422</strain>
    </source>
</reference>
<dbReference type="Proteomes" id="UP000014480">
    <property type="component" value="Unassembled WGS sequence"/>
</dbReference>
<dbReference type="EMBL" id="AMCV02000005">
    <property type="protein sequence ID" value="TDZ23621.1"/>
    <property type="molecule type" value="Genomic_DNA"/>
</dbReference>
<accession>A0A484G0H3</accession>
<evidence type="ECO:0000313" key="1">
    <source>
        <dbReference type="EMBL" id="TDZ23621.1"/>
    </source>
</evidence>
<gene>
    <name evidence="1" type="ORF">Cob_v002835</name>
</gene>
<dbReference type="AlphaFoldDB" id="A0A484G0H3"/>
<comment type="caution">
    <text evidence="1">The sequence shown here is derived from an EMBL/GenBank/DDBJ whole genome shotgun (WGS) entry which is preliminary data.</text>
</comment>